<evidence type="ECO:0000313" key="1">
    <source>
        <dbReference type="EMBL" id="KAF2473108.1"/>
    </source>
</evidence>
<protein>
    <submittedName>
        <fullName evidence="1">Uncharacterized protein</fullName>
    </submittedName>
</protein>
<comment type="caution">
    <text evidence="1">The sequence shown here is derived from an EMBL/GenBank/DDBJ whole genome shotgun (WGS) entry which is preliminary data.</text>
</comment>
<name>A0ACB6R2R1_9PLEO</name>
<sequence>MRPSPHSRNIDEQVPIYGPLPTENATSAPSYPAFTTSSNHVDPATHLSAGFSHDIPTLNQHSYTHSGGLHLDPTLSSDPLPHQHQVAPQTTTSSISQMQGPGHLAAQSPPTPLHIPNSAPSGQFDMLPPPNSSHRSWQALHDYAQSHASAHGYALSINTTAKNRSRIKLACVCYGAPKNTHKLTPETRIRKNRISYKTGCRMWVEGKKQEDGFWALRVGEPSHNHPGRAVEGWAVQRKRTWGVQGGRIGVGGVTAKEEKEQMGGADNGHGHLLENGAEPPSQNQSHSLERGGIVWRIVEQEMLRKGGPGQGRDRGVGRTVKVLEERLPGIHIFKRDVYNIRAQIKRARKAAGQQIGEGLNDSDDEDLATLDQVVHSGEGQAEQGDGENDIHGLSRYPEIDPMLVAQCNDALKNVSQQEESEVDGLRREVEELRLALEQRAKELEDKNSENERLRMDLEVANMALYNSRSGLTQ</sequence>
<proteinExistence type="predicted"/>
<dbReference type="Proteomes" id="UP000799755">
    <property type="component" value="Unassembled WGS sequence"/>
</dbReference>
<evidence type="ECO:0000313" key="2">
    <source>
        <dbReference type="Proteomes" id="UP000799755"/>
    </source>
</evidence>
<keyword evidence="2" id="KW-1185">Reference proteome</keyword>
<dbReference type="EMBL" id="MU003500">
    <property type="protein sequence ID" value="KAF2473108.1"/>
    <property type="molecule type" value="Genomic_DNA"/>
</dbReference>
<organism evidence="1 2">
    <name type="scientific">Lindgomyces ingoldianus</name>
    <dbReference type="NCBI Taxonomy" id="673940"/>
    <lineage>
        <taxon>Eukaryota</taxon>
        <taxon>Fungi</taxon>
        <taxon>Dikarya</taxon>
        <taxon>Ascomycota</taxon>
        <taxon>Pezizomycotina</taxon>
        <taxon>Dothideomycetes</taxon>
        <taxon>Pleosporomycetidae</taxon>
        <taxon>Pleosporales</taxon>
        <taxon>Lindgomycetaceae</taxon>
        <taxon>Lindgomyces</taxon>
    </lineage>
</organism>
<reference evidence="1" key="1">
    <citation type="journal article" date="2020" name="Stud. Mycol.">
        <title>101 Dothideomycetes genomes: a test case for predicting lifestyles and emergence of pathogens.</title>
        <authorList>
            <person name="Haridas S."/>
            <person name="Albert R."/>
            <person name="Binder M."/>
            <person name="Bloem J."/>
            <person name="Labutti K."/>
            <person name="Salamov A."/>
            <person name="Andreopoulos B."/>
            <person name="Baker S."/>
            <person name="Barry K."/>
            <person name="Bills G."/>
            <person name="Bluhm B."/>
            <person name="Cannon C."/>
            <person name="Castanera R."/>
            <person name="Culley D."/>
            <person name="Daum C."/>
            <person name="Ezra D."/>
            <person name="Gonzalez J."/>
            <person name="Henrissat B."/>
            <person name="Kuo A."/>
            <person name="Liang C."/>
            <person name="Lipzen A."/>
            <person name="Lutzoni F."/>
            <person name="Magnuson J."/>
            <person name="Mondo S."/>
            <person name="Nolan M."/>
            <person name="Ohm R."/>
            <person name="Pangilinan J."/>
            <person name="Park H.-J."/>
            <person name="Ramirez L."/>
            <person name="Alfaro M."/>
            <person name="Sun H."/>
            <person name="Tritt A."/>
            <person name="Yoshinaga Y."/>
            <person name="Zwiers L.-H."/>
            <person name="Turgeon B."/>
            <person name="Goodwin S."/>
            <person name="Spatafora J."/>
            <person name="Crous P."/>
            <person name="Grigoriev I."/>
        </authorList>
    </citation>
    <scope>NUCLEOTIDE SEQUENCE</scope>
    <source>
        <strain evidence="1">ATCC 200398</strain>
    </source>
</reference>
<accession>A0ACB6R2R1</accession>
<gene>
    <name evidence="1" type="ORF">BDR25DRAFT_302117</name>
</gene>